<proteinExistence type="predicted"/>
<dbReference type="Proteomes" id="UP000066624">
    <property type="component" value="Chromosome"/>
</dbReference>
<name>A0A0K0XSW4_9GAMM</name>
<accession>A0A0K0XSW4</accession>
<dbReference type="InterPro" id="IPR011042">
    <property type="entry name" value="6-blade_b-propeller_TolB-like"/>
</dbReference>
<dbReference type="SUPFAM" id="SSF48452">
    <property type="entry name" value="TPR-like"/>
    <property type="match status" value="1"/>
</dbReference>
<sequence>MTLKTIGLLLAASFCVAGAPLTGLAQETDRQASAAQSERPPLEEMPQRFQIAFWLNQAALAFDDQDYEDWAQATERLHALRPYNQDFMTHLVRAYAHQERFSEAYNMMLMMQQQGLAADWSQFEELEPMHEHRLYQHLSQLMNDAFQPFGEAREVDTLDQIEMPEALAHDPASGRLFIGGIRDGQILVSDGDGGDWQVFAGPDSNDELMAVLDLEVDSERGHLWVATAALTQFRGFREADQGRTALLKLDLETGEQLSSHRLIPDRMPHVFGSLAVAADGTVFAADTATPGIYRLSPGERHPQPFFGHPNFSSMRGIALSGDGSKLYLADYEVGIFVVDTADASRAWKLATPENLNEGGIDGLYWWDGFLVAIQNGINPERILRLKLGDDGLGVIEVAPLAASLPEFDTPTYGVMVGNELVFLANSHWHHVDARGRRTGRSMPPVHLMATQIDSARVLGVGQEMLEELLRRRGESQGQAQPEDDGEG</sequence>
<dbReference type="STRING" id="1579979.WM2015_395"/>
<dbReference type="InterPro" id="IPR011990">
    <property type="entry name" value="TPR-like_helical_dom_sf"/>
</dbReference>
<keyword evidence="2" id="KW-1185">Reference proteome</keyword>
<organism evidence="1 2">
    <name type="scientific">Wenzhouxiangella marina</name>
    <dbReference type="NCBI Taxonomy" id="1579979"/>
    <lineage>
        <taxon>Bacteria</taxon>
        <taxon>Pseudomonadati</taxon>
        <taxon>Pseudomonadota</taxon>
        <taxon>Gammaproteobacteria</taxon>
        <taxon>Chromatiales</taxon>
        <taxon>Wenzhouxiangellaceae</taxon>
        <taxon>Wenzhouxiangella</taxon>
    </lineage>
</organism>
<reference evidence="1 2" key="1">
    <citation type="submission" date="2015-07" db="EMBL/GenBank/DDBJ databases">
        <authorList>
            <person name="Noorani M."/>
        </authorList>
    </citation>
    <scope>NUCLEOTIDE SEQUENCE [LARGE SCALE GENOMIC DNA]</scope>
    <source>
        <strain evidence="1 2">KCTC 42284</strain>
    </source>
</reference>
<protein>
    <submittedName>
        <fullName evidence="1">Uncharacterized protein</fullName>
    </submittedName>
</protein>
<dbReference type="Gene3D" id="2.120.10.30">
    <property type="entry name" value="TolB, C-terminal domain"/>
    <property type="match status" value="1"/>
</dbReference>
<dbReference type="SUPFAM" id="SSF101898">
    <property type="entry name" value="NHL repeat"/>
    <property type="match status" value="1"/>
</dbReference>
<gene>
    <name evidence="1" type="ORF">WM2015_395</name>
</gene>
<evidence type="ECO:0000313" key="1">
    <source>
        <dbReference type="EMBL" id="AKS40778.1"/>
    </source>
</evidence>
<dbReference type="RefSeq" id="WP_082169353.1">
    <property type="nucleotide sequence ID" value="NZ_CP012154.1"/>
</dbReference>
<dbReference type="KEGG" id="wma:WM2015_395"/>
<evidence type="ECO:0000313" key="2">
    <source>
        <dbReference type="Proteomes" id="UP000066624"/>
    </source>
</evidence>
<dbReference type="OrthoDB" id="8889994at2"/>
<dbReference type="AlphaFoldDB" id="A0A0K0XSW4"/>
<dbReference type="EMBL" id="CP012154">
    <property type="protein sequence ID" value="AKS40778.1"/>
    <property type="molecule type" value="Genomic_DNA"/>
</dbReference>